<gene>
    <name evidence="2" type="ORF">OZSIB_2530</name>
</gene>
<proteinExistence type="predicted"/>
<dbReference type="AlphaFoldDB" id="A0A367ZSN0"/>
<accession>A0A367ZSN0</accession>
<comment type="caution">
    <text evidence="2">The sequence shown here is derived from an EMBL/GenBank/DDBJ whole genome shotgun (WGS) entry which is preliminary data.</text>
</comment>
<organism evidence="2 3">
    <name type="scientific">Candidatus Ozemobacter sibiricus</name>
    <dbReference type="NCBI Taxonomy" id="2268124"/>
    <lineage>
        <taxon>Bacteria</taxon>
        <taxon>Candidatus Ozemobacteria</taxon>
        <taxon>Candidatus Ozemobacterales</taxon>
        <taxon>Candidatus Ozemobacteraceae</taxon>
        <taxon>Candidatus Ozemobacter</taxon>
    </lineage>
</organism>
<name>A0A367ZSN0_9BACT</name>
<evidence type="ECO:0000313" key="2">
    <source>
        <dbReference type="EMBL" id="RCK81153.1"/>
    </source>
</evidence>
<evidence type="ECO:0000313" key="3">
    <source>
        <dbReference type="Proteomes" id="UP000252355"/>
    </source>
</evidence>
<feature type="region of interest" description="Disordered" evidence="1">
    <location>
        <begin position="258"/>
        <end position="278"/>
    </location>
</feature>
<reference evidence="2 3" key="1">
    <citation type="submission" date="2018-05" db="EMBL/GenBank/DDBJ databases">
        <title>A metagenomic window into the 2 km-deep terrestrial subsurface aquifer revealed taxonomically and functionally diverse microbial community comprising novel uncultured bacterial lineages.</title>
        <authorList>
            <person name="Kadnikov V.V."/>
            <person name="Mardanov A.V."/>
            <person name="Beletsky A.V."/>
            <person name="Banks D."/>
            <person name="Pimenov N.V."/>
            <person name="Frank Y.A."/>
            <person name="Karnachuk O.V."/>
            <person name="Ravin N.V."/>
        </authorList>
    </citation>
    <scope>NUCLEOTIDE SEQUENCE [LARGE SCALE GENOMIC DNA]</scope>
    <source>
        <strain evidence="2">BY5</strain>
    </source>
</reference>
<sequence length="311" mass="35332">MPTWERLTIDTPDGPRAAVAPVIISASRATDLPAFHLDWFRERLHAGWARWVNPFNRQEQFVSFQRARAIVFWTKNARPLLACLPAFEAWSHYVTFTLNDYEAESLEPNVPPIEARIATFIELARRLGRQRVVWRFDPLLRLPHLDVTALLERVERIGERLHPWTEKLVFSLADIDEYPAVRRRLSRAGIAPLPWTDTAVEGLAQGLAALGRRWGLVVAACGEGRDFSPYGLTANRCIDDDLLHRAFPDDRPLQEFLGYGPRQGTLSDQPGRRPSLKDRGQRQACGCIVSKDIGRYGTCSHGCLYCYATSR</sequence>
<dbReference type="EMBL" id="QOQW01000003">
    <property type="protein sequence ID" value="RCK81153.1"/>
    <property type="molecule type" value="Genomic_DNA"/>
</dbReference>
<keyword evidence="2" id="KW-0456">Lyase</keyword>
<dbReference type="Pfam" id="PF08902">
    <property type="entry name" value="DUF1848"/>
    <property type="match status" value="1"/>
</dbReference>
<evidence type="ECO:0000256" key="1">
    <source>
        <dbReference type="SAM" id="MobiDB-lite"/>
    </source>
</evidence>
<dbReference type="Proteomes" id="UP000252355">
    <property type="component" value="Unassembled WGS sequence"/>
</dbReference>
<dbReference type="GO" id="GO:0016829">
    <property type="term" value="F:lyase activity"/>
    <property type="evidence" value="ECO:0007669"/>
    <property type="project" value="UniProtKB-KW"/>
</dbReference>
<protein>
    <submittedName>
        <fullName evidence="2">DNA repair photolyase</fullName>
    </submittedName>
</protein>
<dbReference type="InterPro" id="IPR014998">
    <property type="entry name" value="DUF1848"/>
</dbReference>